<dbReference type="Gene3D" id="3.40.50.10330">
    <property type="entry name" value="Probable inorganic polyphosphate/atp-NAD kinase, domain 1"/>
    <property type="match status" value="1"/>
</dbReference>
<feature type="domain" description="DAGKc" evidence="2">
    <location>
        <begin position="196"/>
        <end position="349"/>
    </location>
</feature>
<dbReference type="SUPFAM" id="SSF111331">
    <property type="entry name" value="NAD kinase/diacylglycerol kinase-like"/>
    <property type="match status" value="1"/>
</dbReference>
<feature type="compositionally biased region" description="Low complexity" evidence="1">
    <location>
        <begin position="29"/>
        <end position="40"/>
    </location>
</feature>
<evidence type="ECO:0000313" key="4">
    <source>
        <dbReference type="Proteomes" id="UP000239899"/>
    </source>
</evidence>
<accession>A0A2P6U0A4</accession>
<feature type="compositionally biased region" description="Low complexity" evidence="1">
    <location>
        <begin position="442"/>
        <end position="463"/>
    </location>
</feature>
<dbReference type="GO" id="GO:0006665">
    <property type="term" value="P:sphingolipid metabolic process"/>
    <property type="evidence" value="ECO:0007669"/>
    <property type="project" value="UniProtKB-ARBA"/>
</dbReference>
<name>A0A2P6U0A4_CHLSO</name>
<gene>
    <name evidence="3" type="ORF">C2E21_1416</name>
</gene>
<dbReference type="InterPro" id="IPR017438">
    <property type="entry name" value="ATP-NAD_kinase_N"/>
</dbReference>
<dbReference type="SMART" id="SM00046">
    <property type="entry name" value="DAGKc"/>
    <property type="match status" value="1"/>
</dbReference>
<feature type="region of interest" description="Disordered" evidence="1">
    <location>
        <begin position="21"/>
        <end position="50"/>
    </location>
</feature>
<proteinExistence type="predicted"/>
<dbReference type="Proteomes" id="UP000239899">
    <property type="component" value="Unassembled WGS sequence"/>
</dbReference>
<evidence type="ECO:0000259" key="2">
    <source>
        <dbReference type="PROSITE" id="PS50146"/>
    </source>
</evidence>
<dbReference type="Gene3D" id="2.60.200.40">
    <property type="match status" value="1"/>
</dbReference>
<dbReference type="EMBL" id="LHPG02000003">
    <property type="protein sequence ID" value="PRW59749.1"/>
    <property type="molecule type" value="Genomic_DNA"/>
</dbReference>
<dbReference type="Pfam" id="PF00781">
    <property type="entry name" value="DAGK_cat"/>
    <property type="match status" value="1"/>
</dbReference>
<dbReference type="InterPro" id="IPR045363">
    <property type="entry name" value="CERK_C"/>
</dbReference>
<dbReference type="InterPro" id="IPR001206">
    <property type="entry name" value="Diacylglycerol_kinase_cat_dom"/>
</dbReference>
<dbReference type="InterPro" id="IPR050187">
    <property type="entry name" value="Lipid_Phosphate_FormReg"/>
</dbReference>
<evidence type="ECO:0000313" key="3">
    <source>
        <dbReference type="EMBL" id="PRW59749.1"/>
    </source>
</evidence>
<comment type="caution">
    <text evidence="3">The sequence shown here is derived from an EMBL/GenBank/DDBJ whole genome shotgun (WGS) entry which is preliminary data.</text>
</comment>
<dbReference type="PANTHER" id="PTHR12358">
    <property type="entry name" value="SPHINGOSINE KINASE"/>
    <property type="match status" value="1"/>
</dbReference>
<keyword evidence="4" id="KW-1185">Reference proteome</keyword>
<dbReference type="GO" id="GO:0016301">
    <property type="term" value="F:kinase activity"/>
    <property type="evidence" value="ECO:0007669"/>
    <property type="project" value="UniProtKB-KW"/>
</dbReference>
<feature type="region of interest" description="Disordered" evidence="1">
    <location>
        <begin position="439"/>
        <end position="463"/>
    </location>
</feature>
<dbReference type="GO" id="GO:0016020">
    <property type="term" value="C:membrane"/>
    <property type="evidence" value="ECO:0007669"/>
    <property type="project" value="GOC"/>
</dbReference>
<dbReference type="OrthoDB" id="514782at2759"/>
<feature type="region of interest" description="Disordered" evidence="1">
    <location>
        <begin position="493"/>
        <end position="519"/>
    </location>
</feature>
<reference evidence="3 4" key="1">
    <citation type="journal article" date="2018" name="Plant J.">
        <title>Genome sequences of Chlorella sorokiniana UTEX 1602 and Micractinium conductrix SAG 241.80: implications to maltose excretion by a green alga.</title>
        <authorList>
            <person name="Arriola M.B."/>
            <person name="Velmurugan N."/>
            <person name="Zhang Y."/>
            <person name="Plunkett M.H."/>
            <person name="Hondzo H."/>
            <person name="Barney B.M."/>
        </authorList>
    </citation>
    <scope>NUCLEOTIDE SEQUENCE [LARGE SCALE GENOMIC DNA]</scope>
    <source>
        <strain evidence="4">UTEX 1602</strain>
    </source>
</reference>
<dbReference type="PROSITE" id="PS50146">
    <property type="entry name" value="DAGK"/>
    <property type="match status" value="1"/>
</dbReference>
<sequence length="679" mass="70696">MALVAHHKHLSLELLIDEADQGSEQQDGRPASSSSASRTLSRSRRPRSSADVVLAMEEGQRRAEAGLRVDGRPASVRLTSEGLVIEWAAGRRRGPWPSSAPSSSCETVPFAEMLAVQRGQPPPAALAPSRLPSCLLSCLPCLRGRTPRVEVLTFRRSPACRCEWTPRTLVLEPGSEGEAEDWAAAIGAGIEAAAAGRPKSLLVLLNPNAGARQGRRVWQRVAPLFKAAGIRLTVRETKRPAHAHVMAAGLTAEQLRTIDGIVCVGGDGIFHETFNGLLEARAAAAASTESGAVELAALLSSLRLAHIPAGSTDAVACTLHGSRSPFTAAVHVCLGDSCLLDVLRVDTASATKFASCIAAYGFLADVTSAAESYRFLGPMRYDLVGTVKLLASRAYPARVRYIEGEVGRALRKHGSTVCGAGCSVCRAASFMHSRRMSEAQLAQANGSSSSAPGSPRAQASPAASAAPSGMAAAAAAAAAASGSAGLPAAPSSASLGSSLVRSEPPSPAAHTLTTAGSLGPASPHFVLPAADAAERQGGEEWRELEGEFNAIMCIVMPCRSDKTKKGMVRYGHLCDGRLKLVLVSKCSPLQYLRFLLHMSRHGCAPGALKYVTVLDAVAVQVEPLGAAGQVAGGSNGQQQPCGKLSCWNLDGELLPGPDQSIAAEVHPGLLRVFSRGVEQ</sequence>
<evidence type="ECO:0000256" key="1">
    <source>
        <dbReference type="SAM" id="MobiDB-lite"/>
    </source>
</evidence>
<dbReference type="STRING" id="3076.A0A2P6U0A4"/>
<organism evidence="3 4">
    <name type="scientific">Chlorella sorokiniana</name>
    <name type="common">Freshwater green alga</name>
    <dbReference type="NCBI Taxonomy" id="3076"/>
    <lineage>
        <taxon>Eukaryota</taxon>
        <taxon>Viridiplantae</taxon>
        <taxon>Chlorophyta</taxon>
        <taxon>core chlorophytes</taxon>
        <taxon>Trebouxiophyceae</taxon>
        <taxon>Chlorellales</taxon>
        <taxon>Chlorellaceae</taxon>
        <taxon>Chlorella clade</taxon>
        <taxon>Chlorella</taxon>
    </lineage>
</organism>
<dbReference type="AlphaFoldDB" id="A0A2P6U0A4"/>
<dbReference type="InterPro" id="IPR016064">
    <property type="entry name" value="NAD/diacylglycerol_kinase_sf"/>
</dbReference>
<protein>
    <submittedName>
        <fullName evidence="3">Ceramide kinase-like</fullName>
    </submittedName>
</protein>
<dbReference type="Pfam" id="PF19280">
    <property type="entry name" value="CERK_C"/>
    <property type="match status" value="1"/>
</dbReference>
<dbReference type="PANTHER" id="PTHR12358:SF54">
    <property type="entry name" value="SPHINGOSINE KINASE RELATED PROTEIN"/>
    <property type="match status" value="1"/>
</dbReference>